<dbReference type="EMBL" id="CACVBS010000041">
    <property type="protein sequence ID" value="CAA7263768.1"/>
    <property type="molecule type" value="Genomic_DNA"/>
</dbReference>
<keyword evidence="4" id="KW-1185">Reference proteome</keyword>
<sequence length="112" mass="12502">MPQLDGKDTTPSSFNEDKPPAPKLAQAACNSLKESNTVMAKLLEHITVLQRTLENERQAHKATRAKLIEQMEMRIALQLDMVELQMQTLRMMGQKVPTAGEGKNNDVLDGKD</sequence>
<evidence type="ECO:0000313" key="4">
    <source>
        <dbReference type="Proteomes" id="UP000467700"/>
    </source>
</evidence>
<accession>A0A8S0X0Z0</accession>
<proteinExistence type="predicted"/>
<feature type="coiled-coil region" evidence="1">
    <location>
        <begin position="39"/>
        <end position="70"/>
    </location>
</feature>
<dbReference type="AlphaFoldDB" id="A0A8S0X0Z0"/>
<evidence type="ECO:0000256" key="2">
    <source>
        <dbReference type="SAM" id="MobiDB-lite"/>
    </source>
</evidence>
<dbReference type="Proteomes" id="UP000467700">
    <property type="component" value="Unassembled WGS sequence"/>
</dbReference>
<keyword evidence="1" id="KW-0175">Coiled coil</keyword>
<reference evidence="3 4" key="1">
    <citation type="submission" date="2020-01" db="EMBL/GenBank/DDBJ databases">
        <authorList>
            <person name="Gupta K D."/>
        </authorList>
    </citation>
    <scope>NUCLEOTIDE SEQUENCE [LARGE SCALE GENOMIC DNA]</scope>
</reference>
<protein>
    <submittedName>
        <fullName evidence="3">Uncharacterized protein</fullName>
    </submittedName>
</protein>
<comment type="caution">
    <text evidence="3">The sequence shown here is derived from an EMBL/GenBank/DDBJ whole genome shotgun (WGS) entry which is preliminary data.</text>
</comment>
<name>A0A8S0X0Z0_CYCAE</name>
<feature type="region of interest" description="Disordered" evidence="2">
    <location>
        <begin position="1"/>
        <end position="22"/>
    </location>
</feature>
<evidence type="ECO:0000313" key="3">
    <source>
        <dbReference type="EMBL" id="CAA7263768.1"/>
    </source>
</evidence>
<evidence type="ECO:0000256" key="1">
    <source>
        <dbReference type="SAM" id="Coils"/>
    </source>
</evidence>
<organism evidence="3 4">
    <name type="scientific">Cyclocybe aegerita</name>
    <name type="common">Black poplar mushroom</name>
    <name type="synonym">Agrocybe aegerita</name>
    <dbReference type="NCBI Taxonomy" id="1973307"/>
    <lineage>
        <taxon>Eukaryota</taxon>
        <taxon>Fungi</taxon>
        <taxon>Dikarya</taxon>
        <taxon>Basidiomycota</taxon>
        <taxon>Agaricomycotina</taxon>
        <taxon>Agaricomycetes</taxon>
        <taxon>Agaricomycetidae</taxon>
        <taxon>Agaricales</taxon>
        <taxon>Agaricineae</taxon>
        <taxon>Bolbitiaceae</taxon>
        <taxon>Cyclocybe</taxon>
    </lineage>
</organism>
<gene>
    <name evidence="3" type="ORF">AAE3_LOCUS6089</name>
</gene>
<dbReference type="OrthoDB" id="10333587at2759"/>